<dbReference type="PROSITE" id="PS51471">
    <property type="entry name" value="FE2OG_OXY"/>
    <property type="match status" value="1"/>
</dbReference>
<keyword evidence="2" id="KW-0560">Oxidoreductase</keyword>
<dbReference type="PANTHER" id="PTHR31573:SF1">
    <property type="entry name" value="DNA OXIDATIVE DEMETHYLASE ALKBH2"/>
    <property type="match status" value="1"/>
</dbReference>
<dbReference type="Pfam" id="PF13532">
    <property type="entry name" value="2OG-FeII_Oxy_2"/>
    <property type="match status" value="1"/>
</dbReference>
<dbReference type="GO" id="GO:0051213">
    <property type="term" value="F:dioxygenase activity"/>
    <property type="evidence" value="ECO:0007669"/>
    <property type="project" value="UniProtKB-KW"/>
</dbReference>
<dbReference type="PANTHER" id="PTHR31573">
    <property type="entry name" value="ALPHA-KETOGLUTARATE-DEPENDENT DIOXYGENASE ALKB HOMOLOG 2"/>
    <property type="match status" value="1"/>
</dbReference>
<feature type="domain" description="Fe2OG dioxygenase" evidence="1">
    <location>
        <begin position="107"/>
        <end position="204"/>
    </location>
</feature>
<name>A0ABX1R1P7_9ALTE</name>
<sequence>MKQQGLFEQSTVDGESLPLPDADVTYYANWLSQEMADELMQKLKGGINWQQESITLYGKRHRVPRLQAWHGDSECLYQYSGLTLEPKPWDTPLTFLKNRCESLIGSRFNSVLLNWYRNGQDSMGLHADDEPELGRQPVIASVTLGAERAFIFKHRTLSQRHTITLHHGSLLIMAGSTQQHYLHGINKTVKPVGDRINLTFRYIHPQD</sequence>
<dbReference type="InterPro" id="IPR032852">
    <property type="entry name" value="ALKBH2"/>
</dbReference>
<dbReference type="SUPFAM" id="SSF51197">
    <property type="entry name" value="Clavaminate synthase-like"/>
    <property type="match status" value="1"/>
</dbReference>
<gene>
    <name evidence="2" type="ORF">HCJ96_10140</name>
</gene>
<reference evidence="2 3" key="1">
    <citation type="submission" date="2020-03" db="EMBL/GenBank/DDBJ databases">
        <title>Alteromonas ponticola sp. nov., isolated from seawater.</title>
        <authorList>
            <person name="Yoon J.-H."/>
            <person name="Kim Y.-O."/>
        </authorList>
    </citation>
    <scope>NUCLEOTIDE SEQUENCE [LARGE SCALE GENOMIC DNA]</scope>
    <source>
        <strain evidence="2 3">MYP5</strain>
    </source>
</reference>
<keyword evidence="3" id="KW-1185">Reference proteome</keyword>
<dbReference type="InterPro" id="IPR027450">
    <property type="entry name" value="AlkB-like"/>
</dbReference>
<comment type="caution">
    <text evidence="2">The sequence shown here is derived from an EMBL/GenBank/DDBJ whole genome shotgun (WGS) entry which is preliminary data.</text>
</comment>
<evidence type="ECO:0000313" key="2">
    <source>
        <dbReference type="EMBL" id="NMH60379.1"/>
    </source>
</evidence>
<accession>A0ABX1R1P7</accession>
<dbReference type="Proteomes" id="UP000709336">
    <property type="component" value="Unassembled WGS sequence"/>
</dbReference>
<evidence type="ECO:0000313" key="3">
    <source>
        <dbReference type="Proteomes" id="UP000709336"/>
    </source>
</evidence>
<evidence type="ECO:0000259" key="1">
    <source>
        <dbReference type="PROSITE" id="PS51471"/>
    </source>
</evidence>
<keyword evidence="2" id="KW-0223">Dioxygenase</keyword>
<dbReference type="RefSeq" id="WP_169210938.1">
    <property type="nucleotide sequence ID" value="NZ_JAATNW010000005.1"/>
</dbReference>
<dbReference type="InterPro" id="IPR005123">
    <property type="entry name" value="Oxoglu/Fe-dep_dioxygenase_dom"/>
</dbReference>
<dbReference type="Gene3D" id="2.60.120.590">
    <property type="entry name" value="Alpha-ketoglutarate-dependent dioxygenase AlkB-like"/>
    <property type="match status" value="1"/>
</dbReference>
<dbReference type="EMBL" id="JAATNW010000005">
    <property type="protein sequence ID" value="NMH60379.1"/>
    <property type="molecule type" value="Genomic_DNA"/>
</dbReference>
<proteinExistence type="predicted"/>
<protein>
    <submittedName>
        <fullName evidence="2">Alpha-ketoglutarate-dependent dioxygenase AlkB</fullName>
    </submittedName>
</protein>
<dbReference type="InterPro" id="IPR037151">
    <property type="entry name" value="AlkB-like_sf"/>
</dbReference>
<organism evidence="2 3">
    <name type="scientific">Alteromonas ponticola</name>
    <dbReference type="NCBI Taxonomy" id="2720613"/>
    <lineage>
        <taxon>Bacteria</taxon>
        <taxon>Pseudomonadati</taxon>
        <taxon>Pseudomonadota</taxon>
        <taxon>Gammaproteobacteria</taxon>
        <taxon>Alteromonadales</taxon>
        <taxon>Alteromonadaceae</taxon>
        <taxon>Alteromonas/Salinimonas group</taxon>
        <taxon>Alteromonas</taxon>
    </lineage>
</organism>